<protein>
    <submittedName>
        <fullName evidence="1">Uncharacterized protein</fullName>
    </submittedName>
</protein>
<comment type="caution">
    <text evidence="1">The sequence shown here is derived from an EMBL/GenBank/DDBJ whole genome shotgun (WGS) entry which is preliminary data.</text>
</comment>
<sequence length="205" mass="22960">MTVLKAVMAPRDDAVVDGFREIDVYDLPGACTDDVTGIYFTGDVDQQFLVEQRDRLNAFVGRGGRVLINGHVQRIFLDGLTRWRKLEFRTPEDLALTRITDHPVWAGVDPRVLLYNTGRRGSVPFEELERIGVAGFYGRGCYLDLPAGARIVHTVGRTHAPLDYEYPLGNGCVLVHGGNDLLQFASVDRGTTHLRTQIVHWLEAR</sequence>
<dbReference type="EMBL" id="AZYO01000090">
    <property type="protein sequence ID" value="KOS53847.1"/>
    <property type="molecule type" value="Genomic_DNA"/>
</dbReference>
<reference evidence="1 2" key="1">
    <citation type="journal article" date="2015" name="Genome Announc.">
        <title>Draft Genome Sequence of Rhodococcus rhodochrous Strain KG-21, a Soil Isolate from Oil Fields of Krishna-Godavari Basin, India.</title>
        <authorList>
            <person name="Dawar C."/>
            <person name="Aggarwal R.K."/>
        </authorList>
    </citation>
    <scope>NUCLEOTIDE SEQUENCE [LARGE SCALE GENOMIC DNA]</scope>
    <source>
        <strain evidence="1 2">KG-21</strain>
    </source>
</reference>
<evidence type="ECO:0000313" key="2">
    <source>
        <dbReference type="Proteomes" id="UP000037712"/>
    </source>
</evidence>
<dbReference type="AlphaFoldDB" id="A0A0M9WLW6"/>
<evidence type="ECO:0000313" key="1">
    <source>
        <dbReference type="EMBL" id="KOS53847.1"/>
    </source>
</evidence>
<dbReference type="Proteomes" id="UP000037712">
    <property type="component" value="Unassembled WGS sequence"/>
</dbReference>
<dbReference type="RefSeq" id="WP_054374759.1">
    <property type="nucleotide sequence ID" value="NZ_AZYO01000090.1"/>
</dbReference>
<reference evidence="2" key="2">
    <citation type="submission" date="2015-01" db="EMBL/GenBank/DDBJ databases">
        <title>Draft genome sequence of potential hydrocarbon metabolising strain of Rhodococcus rhodochrous.</title>
        <authorList>
            <person name="Aggarwal R.K."/>
            <person name="Dawar C."/>
        </authorList>
    </citation>
    <scope>NUCLEOTIDE SEQUENCE [LARGE SCALE GENOMIC DNA]</scope>
    <source>
        <strain evidence="2">KG-21</strain>
    </source>
</reference>
<name>A0A0M9WLW6_RHORH</name>
<proteinExistence type="predicted"/>
<dbReference type="PATRIC" id="fig|1441923.3.peg.5059"/>
<organism evidence="1 2">
    <name type="scientific">Rhodococcus rhodochrous KG-21</name>
    <dbReference type="NCBI Taxonomy" id="1441923"/>
    <lineage>
        <taxon>Bacteria</taxon>
        <taxon>Bacillati</taxon>
        <taxon>Actinomycetota</taxon>
        <taxon>Actinomycetes</taxon>
        <taxon>Mycobacteriales</taxon>
        <taxon>Nocardiaceae</taxon>
        <taxon>Rhodococcus</taxon>
    </lineage>
</organism>
<gene>
    <name evidence="1" type="ORF">Z051_23270</name>
</gene>
<accession>A0A0M9WLW6</accession>